<proteinExistence type="predicted"/>
<dbReference type="STRING" id="485916.Dtox_3112"/>
<evidence type="ECO:0000259" key="3">
    <source>
        <dbReference type="PROSITE" id="PS50943"/>
    </source>
</evidence>
<dbReference type="PROSITE" id="PS50943">
    <property type="entry name" value="HTH_CROC1"/>
    <property type="match status" value="1"/>
</dbReference>
<feature type="compositionally biased region" description="Basic and acidic residues" evidence="1">
    <location>
        <begin position="95"/>
        <end position="104"/>
    </location>
</feature>
<feature type="compositionally biased region" description="Basic and acidic residues" evidence="1">
    <location>
        <begin position="163"/>
        <end position="178"/>
    </location>
</feature>
<keyword evidence="2" id="KW-1133">Transmembrane helix</keyword>
<dbReference type="PANTHER" id="PTHR34475">
    <property type="match status" value="1"/>
</dbReference>
<reference evidence="4 5" key="1">
    <citation type="journal article" date="2009" name="Stand. Genomic Sci.">
        <title>Complete genome sequence of Desulfotomaculum acetoxidans type strain (5575).</title>
        <authorList>
            <person name="Spring S."/>
            <person name="Lapidus A."/>
            <person name="Schroder M."/>
            <person name="Gleim D."/>
            <person name="Sims D."/>
            <person name="Meincke L."/>
            <person name="Glavina Del Rio T."/>
            <person name="Tice H."/>
            <person name="Copeland A."/>
            <person name="Cheng J.F."/>
            <person name="Lucas S."/>
            <person name="Chen F."/>
            <person name="Nolan M."/>
            <person name="Bruce D."/>
            <person name="Goodwin L."/>
            <person name="Pitluck S."/>
            <person name="Ivanova N."/>
            <person name="Mavromatis K."/>
            <person name="Mikhailova N."/>
            <person name="Pati A."/>
            <person name="Chen A."/>
            <person name="Palaniappan K."/>
            <person name="Land M."/>
            <person name="Hauser L."/>
            <person name="Chang Y.J."/>
            <person name="Jeffries C.D."/>
            <person name="Chain P."/>
            <person name="Saunders E."/>
            <person name="Brettin T."/>
            <person name="Detter J.C."/>
            <person name="Goker M."/>
            <person name="Bristow J."/>
            <person name="Eisen J.A."/>
            <person name="Markowitz V."/>
            <person name="Hugenholtz P."/>
            <person name="Kyrpides N.C."/>
            <person name="Klenk H.P."/>
            <person name="Han C."/>
        </authorList>
    </citation>
    <scope>NUCLEOTIDE SEQUENCE [LARGE SCALE GENOMIC DNA]</scope>
    <source>
        <strain evidence="5">ATCC 49208 / DSM 771 / VKM B-1644</strain>
    </source>
</reference>
<dbReference type="Pfam" id="PF13413">
    <property type="entry name" value="HTH_25"/>
    <property type="match status" value="1"/>
</dbReference>
<dbReference type="InterPro" id="IPR025194">
    <property type="entry name" value="RodZ-like_C"/>
</dbReference>
<feature type="region of interest" description="Disordered" evidence="1">
    <location>
        <begin position="155"/>
        <end position="185"/>
    </location>
</feature>
<dbReference type="Proteomes" id="UP000002217">
    <property type="component" value="Chromosome"/>
</dbReference>
<feature type="domain" description="HTH cro/C1-type" evidence="3">
    <location>
        <begin position="7"/>
        <end position="39"/>
    </location>
</feature>
<feature type="transmembrane region" description="Helical" evidence="2">
    <location>
        <begin position="127"/>
        <end position="151"/>
    </location>
</feature>
<dbReference type="InterPro" id="IPR050400">
    <property type="entry name" value="Bact_Cytoskel_RodZ"/>
</dbReference>
<dbReference type="InterPro" id="IPR010982">
    <property type="entry name" value="Lambda_DNA-bd_dom_sf"/>
</dbReference>
<evidence type="ECO:0000313" key="4">
    <source>
        <dbReference type="EMBL" id="ACV63864.1"/>
    </source>
</evidence>
<name>C8W4H8_DESAS</name>
<dbReference type="PANTHER" id="PTHR34475:SF1">
    <property type="entry name" value="CYTOSKELETON PROTEIN RODZ"/>
    <property type="match status" value="1"/>
</dbReference>
<dbReference type="RefSeq" id="WP_015758556.1">
    <property type="nucleotide sequence ID" value="NC_013216.1"/>
</dbReference>
<keyword evidence="2" id="KW-0472">Membrane</keyword>
<dbReference type="HOGENOM" id="CLU_047530_1_1_9"/>
<dbReference type="SUPFAM" id="SSF47413">
    <property type="entry name" value="lambda repressor-like DNA-binding domains"/>
    <property type="match status" value="1"/>
</dbReference>
<dbReference type="InterPro" id="IPR001387">
    <property type="entry name" value="Cro/C1-type_HTH"/>
</dbReference>
<dbReference type="Pfam" id="PF13464">
    <property type="entry name" value="RodZ_C"/>
    <property type="match status" value="1"/>
</dbReference>
<dbReference type="Gene3D" id="1.10.260.40">
    <property type="entry name" value="lambda repressor-like DNA-binding domains"/>
    <property type="match status" value="1"/>
</dbReference>
<evidence type="ECO:0000313" key="5">
    <source>
        <dbReference type="Proteomes" id="UP000002217"/>
    </source>
</evidence>
<evidence type="ECO:0000256" key="1">
    <source>
        <dbReference type="SAM" id="MobiDB-lite"/>
    </source>
</evidence>
<keyword evidence="2" id="KW-0812">Transmembrane</keyword>
<protein>
    <submittedName>
        <fullName evidence="4">Transcriptional regulator, XRE family</fullName>
    </submittedName>
</protein>
<dbReference type="CDD" id="cd00093">
    <property type="entry name" value="HTH_XRE"/>
    <property type="match status" value="1"/>
</dbReference>
<dbReference type="eggNOG" id="COG1426">
    <property type="taxonomic scope" value="Bacteria"/>
</dbReference>
<evidence type="ECO:0000256" key="2">
    <source>
        <dbReference type="SAM" id="Phobius"/>
    </source>
</evidence>
<dbReference type="SMART" id="SM00530">
    <property type="entry name" value="HTH_XRE"/>
    <property type="match status" value="1"/>
</dbReference>
<dbReference type="KEGG" id="dae:Dtox_3112"/>
<dbReference type="OrthoDB" id="9797543at2"/>
<gene>
    <name evidence="4" type="ordered locus">Dtox_3112</name>
</gene>
<organism evidence="4 5">
    <name type="scientific">Desulfofarcimen acetoxidans (strain ATCC 49208 / DSM 771 / KCTC 5769 / VKM B-1644 / 5575)</name>
    <name type="common">Desulfotomaculum acetoxidans</name>
    <dbReference type="NCBI Taxonomy" id="485916"/>
    <lineage>
        <taxon>Bacteria</taxon>
        <taxon>Bacillati</taxon>
        <taxon>Bacillota</taxon>
        <taxon>Clostridia</taxon>
        <taxon>Eubacteriales</taxon>
        <taxon>Peptococcaceae</taxon>
        <taxon>Desulfofarcimen</taxon>
    </lineage>
</organism>
<sequence>MEIGAVLKRVREEKGLTLEQAEERTKIRRKYIEALENEKFEVLPGPVYVKAFIKTYARYLDLNGDLLVEGLNKEMPDLASDPEVEQNKPAVRQLNQREKPVQRKTDRRKFKFNANNIFGGPGNYFKLAVGGLIIIGLLWGVTSIVSSLSLVEKPETGKQVQQVEDKDKETDQNADKNADNNSDQQSKLEELALKLNVTSDKSWIRVKVDGVVAFEGTLEEGQSKDFTAQDNMTVRLGNSGAVQIYVNGKNMGYVGEKGEPKDFTVDKQYSGIGKTAQNNPT</sequence>
<dbReference type="AlphaFoldDB" id="C8W4H8"/>
<keyword evidence="5" id="KW-1185">Reference proteome</keyword>
<dbReference type="GO" id="GO:0003677">
    <property type="term" value="F:DNA binding"/>
    <property type="evidence" value="ECO:0007669"/>
    <property type="project" value="InterPro"/>
</dbReference>
<dbReference type="EMBL" id="CP001720">
    <property type="protein sequence ID" value="ACV63864.1"/>
    <property type="molecule type" value="Genomic_DNA"/>
</dbReference>
<accession>C8W4H8</accession>
<feature type="region of interest" description="Disordered" evidence="1">
    <location>
        <begin position="78"/>
        <end position="106"/>
    </location>
</feature>